<evidence type="ECO:0000313" key="4">
    <source>
        <dbReference type="Proteomes" id="UP001149140"/>
    </source>
</evidence>
<dbReference type="Gene3D" id="3.40.50.261">
    <property type="entry name" value="Succinyl-CoA synthetase domains"/>
    <property type="match status" value="1"/>
</dbReference>
<organism evidence="3 4">
    <name type="scientific">Solirubrobacter ginsenosidimutans</name>
    <dbReference type="NCBI Taxonomy" id="490573"/>
    <lineage>
        <taxon>Bacteria</taxon>
        <taxon>Bacillati</taxon>
        <taxon>Actinomycetota</taxon>
        <taxon>Thermoleophilia</taxon>
        <taxon>Solirubrobacterales</taxon>
        <taxon>Solirubrobacteraceae</taxon>
        <taxon>Solirubrobacter</taxon>
    </lineage>
</organism>
<evidence type="ECO:0000313" key="3">
    <source>
        <dbReference type="EMBL" id="MDA0162060.1"/>
    </source>
</evidence>
<keyword evidence="4" id="KW-1185">Reference proteome</keyword>
<dbReference type="InterPro" id="IPR036291">
    <property type="entry name" value="NAD(P)-bd_dom_sf"/>
</dbReference>
<proteinExistence type="predicted"/>
<name>A0A9X3S0H6_9ACTN</name>
<gene>
    <name evidence="3" type="ORF">OM076_17440</name>
</gene>
<dbReference type="Gene3D" id="3.40.50.720">
    <property type="entry name" value="NAD(P)-binding Rossmann-like Domain"/>
    <property type="match status" value="1"/>
</dbReference>
<dbReference type="RefSeq" id="WP_270041297.1">
    <property type="nucleotide sequence ID" value="NZ_JAPDOD010000016.1"/>
</dbReference>
<dbReference type="AlphaFoldDB" id="A0A9X3S0H6"/>
<dbReference type="SMART" id="SM00881">
    <property type="entry name" value="CoA_binding"/>
    <property type="match status" value="1"/>
</dbReference>
<dbReference type="InterPro" id="IPR016102">
    <property type="entry name" value="Succinyl-CoA_synth-like"/>
</dbReference>
<dbReference type="SUPFAM" id="SSF51735">
    <property type="entry name" value="NAD(P)-binding Rossmann-fold domains"/>
    <property type="match status" value="1"/>
</dbReference>
<feature type="compositionally biased region" description="Low complexity" evidence="1">
    <location>
        <begin position="294"/>
        <end position="356"/>
    </location>
</feature>
<accession>A0A9X3S0H6</accession>
<dbReference type="SUPFAM" id="SSF52210">
    <property type="entry name" value="Succinyl-CoA synthetase domains"/>
    <property type="match status" value="1"/>
</dbReference>
<dbReference type="Pfam" id="PF13607">
    <property type="entry name" value="Succ_CoA_lig"/>
    <property type="match status" value="1"/>
</dbReference>
<feature type="domain" description="CoA-binding" evidence="2">
    <location>
        <begin position="1"/>
        <end position="88"/>
    </location>
</feature>
<protein>
    <submittedName>
        <fullName evidence="3">CoA-binding protein</fullName>
    </submittedName>
</protein>
<comment type="caution">
    <text evidence="3">The sequence shown here is derived from an EMBL/GenBank/DDBJ whole genome shotgun (WGS) entry which is preliminary data.</text>
</comment>
<evidence type="ECO:0000256" key="1">
    <source>
        <dbReference type="SAM" id="MobiDB-lite"/>
    </source>
</evidence>
<dbReference type="InterPro" id="IPR003781">
    <property type="entry name" value="CoA-bd"/>
</dbReference>
<dbReference type="PANTHER" id="PTHR42793">
    <property type="entry name" value="COA BINDING DOMAIN CONTAINING PROTEIN"/>
    <property type="match status" value="1"/>
</dbReference>
<dbReference type="Pfam" id="PF13380">
    <property type="entry name" value="CoA_binding_2"/>
    <property type="match status" value="1"/>
</dbReference>
<dbReference type="EMBL" id="JAPDOD010000016">
    <property type="protein sequence ID" value="MDA0162060.1"/>
    <property type="molecule type" value="Genomic_DNA"/>
</dbReference>
<sequence>MVGATERPGSYGGEALLNLQRLGFRGRTFAVNPRRSSVHGVRAYPSLEDLPEAPDAVVVAIPAADAPDVVARARVLGCGGAVVFAAGFAEARETELQSALAAAADGLPVCGPNGNGIVSLPDRVALWGDTIEPREAGPVALISQSGNVAVNALASRRGLRLHTVVSCGNQAVLDATDFLEALCERDGVRSIALYLEADGDGARWCAALEKAAAEDIGVAVLKAGRSRAGAAAAIAHTGALAGDHRVFRALFEELGAAWAEDPHDLLELAKALAMPRGRAGGESPRVGGESPRVGGETAQAGGETAQAGGETAQAGGETAQAGGETAQAGGETAQAGGETAQAGGETAQAGGETAQA</sequence>
<dbReference type="PANTHER" id="PTHR42793:SF1">
    <property type="entry name" value="PEPTIDYL-LYSINE N-ACETYLTRANSFERASE PATZ"/>
    <property type="match status" value="1"/>
</dbReference>
<evidence type="ECO:0000259" key="2">
    <source>
        <dbReference type="SMART" id="SM00881"/>
    </source>
</evidence>
<feature type="non-terminal residue" evidence="3">
    <location>
        <position position="356"/>
    </location>
</feature>
<feature type="region of interest" description="Disordered" evidence="1">
    <location>
        <begin position="276"/>
        <end position="356"/>
    </location>
</feature>
<reference evidence="3" key="1">
    <citation type="submission" date="2022-10" db="EMBL/GenBank/DDBJ databases">
        <title>The WGS of Solirubrobacter ginsenosidimutans DSM 21036.</title>
        <authorList>
            <person name="Jiang Z."/>
        </authorList>
    </citation>
    <scope>NUCLEOTIDE SEQUENCE</scope>
    <source>
        <strain evidence="3">DSM 21036</strain>
    </source>
</reference>
<dbReference type="Proteomes" id="UP001149140">
    <property type="component" value="Unassembled WGS sequence"/>
</dbReference>
<dbReference type="InterPro" id="IPR032875">
    <property type="entry name" value="Succ_CoA_lig_flav_dom"/>
</dbReference>